<evidence type="ECO:0000256" key="4">
    <source>
        <dbReference type="ARBA" id="ARBA00033987"/>
    </source>
</evidence>
<evidence type="ECO:0000259" key="6">
    <source>
        <dbReference type="PROSITE" id="PS50172"/>
    </source>
</evidence>
<name>A0A0M9ENZ4_FUSLA</name>
<accession>A0A0M9ENZ4</accession>
<sequence>MVFTRGSIAKAQNPKRLDGYEFAISGTHPSFTQQKIKDLIREKGGKVTDSIKNNTYLLSTPAAFEEKTQKVGKALSMGCRIIDSSKWVKTDGCDPSRMTYLRKPPAQANGDVGEGLLPEPVVQAVNRTQPEIAPSNSTRQLIARILDLNESSLNRLITEEETWLRQANTIMKRIDCHGRKCGSAHIEKMRPLDRSSRVFKYLEGYLNASSGTAQKFTYKVNNIFDVERHPERERFQVHIKDQENPLRRLLWHGSPLRDYGRILGEGLGIVPIKVPVLSHNFVDGIHLFETSQQAAKYCDHEKHGGEALLLLCEAALGYPLNNVTKASDSNINDTLRNTTRYHGKLAFRRFIDGHKINETLKGIKLPGTVEDQGNIAVELKPTKVSEASLDYPVYICGNPDQVVLRYLLLVNISRRSN</sequence>
<dbReference type="EC" id="2.4.2.-" evidence="5"/>
<keyword evidence="2 5" id="KW-0808">Transferase</keyword>
<dbReference type="InterPro" id="IPR036420">
    <property type="entry name" value="BRCT_dom_sf"/>
</dbReference>
<dbReference type="SUPFAM" id="SSF52113">
    <property type="entry name" value="BRCT domain"/>
    <property type="match status" value="1"/>
</dbReference>
<feature type="domain" description="PARP catalytic" evidence="7">
    <location>
        <begin position="176"/>
        <end position="417"/>
    </location>
</feature>
<dbReference type="AlphaFoldDB" id="A0A0M9ENZ4"/>
<evidence type="ECO:0000256" key="3">
    <source>
        <dbReference type="ARBA" id="ARBA00023027"/>
    </source>
</evidence>
<evidence type="ECO:0000313" key="8">
    <source>
        <dbReference type="EMBL" id="KPA36919.1"/>
    </source>
</evidence>
<evidence type="ECO:0000259" key="7">
    <source>
        <dbReference type="PROSITE" id="PS51059"/>
    </source>
</evidence>
<dbReference type="Pfam" id="PF00533">
    <property type="entry name" value="BRCT"/>
    <property type="match status" value="1"/>
</dbReference>
<evidence type="ECO:0000256" key="5">
    <source>
        <dbReference type="RuleBase" id="RU362114"/>
    </source>
</evidence>
<comment type="catalytic activity">
    <reaction evidence="4">
        <text>NAD(+) + (ADP-D-ribosyl)n-acceptor = nicotinamide + (ADP-D-ribosyl)n+1-acceptor + H(+).</text>
        <dbReference type="EC" id="2.4.2.30"/>
    </reaction>
</comment>
<keyword evidence="9" id="KW-1185">Reference proteome</keyword>
<dbReference type="GO" id="GO:0003950">
    <property type="term" value="F:NAD+ poly-ADP-ribosyltransferase activity"/>
    <property type="evidence" value="ECO:0007669"/>
    <property type="project" value="UniProtKB-UniRule"/>
</dbReference>
<dbReference type="PANTHER" id="PTHR10459:SF60">
    <property type="entry name" value="POLY [ADP-RIBOSE] POLYMERASE 2"/>
    <property type="match status" value="1"/>
</dbReference>
<comment type="caution">
    <text evidence="8">The sequence shown here is derived from an EMBL/GenBank/DDBJ whole genome shotgun (WGS) entry which is preliminary data.</text>
</comment>
<dbReference type="EMBL" id="JXCE01000516">
    <property type="protein sequence ID" value="KPA36919.1"/>
    <property type="molecule type" value="Genomic_DNA"/>
</dbReference>
<protein>
    <recommendedName>
        <fullName evidence="5">Poly [ADP-ribose] polymerase</fullName>
        <shortName evidence="5">PARP</shortName>
        <ecNumber evidence="5">2.4.2.-</ecNumber>
    </recommendedName>
</protein>
<dbReference type="GO" id="GO:1990404">
    <property type="term" value="F:NAD+-protein mono-ADP-ribosyltransferase activity"/>
    <property type="evidence" value="ECO:0007669"/>
    <property type="project" value="TreeGrafter"/>
</dbReference>
<feature type="domain" description="BRCT" evidence="6">
    <location>
        <begin position="12"/>
        <end position="88"/>
    </location>
</feature>
<dbReference type="Proteomes" id="UP000037904">
    <property type="component" value="Unassembled WGS sequence"/>
</dbReference>
<dbReference type="PROSITE" id="PS50172">
    <property type="entry name" value="BRCT"/>
    <property type="match status" value="1"/>
</dbReference>
<dbReference type="PROSITE" id="PS51059">
    <property type="entry name" value="PARP_CATALYTIC"/>
    <property type="match status" value="1"/>
</dbReference>
<dbReference type="SUPFAM" id="SSF56399">
    <property type="entry name" value="ADP-ribosylation"/>
    <property type="match status" value="1"/>
</dbReference>
<dbReference type="PROSITE" id="PS50007">
    <property type="entry name" value="PIPLC_X_DOMAIN"/>
    <property type="match status" value="1"/>
</dbReference>
<evidence type="ECO:0000313" key="9">
    <source>
        <dbReference type="Proteomes" id="UP000037904"/>
    </source>
</evidence>
<evidence type="ECO:0000256" key="2">
    <source>
        <dbReference type="ARBA" id="ARBA00022679"/>
    </source>
</evidence>
<evidence type="ECO:0000256" key="1">
    <source>
        <dbReference type="ARBA" id="ARBA00022676"/>
    </source>
</evidence>
<keyword evidence="1 5" id="KW-0328">Glycosyltransferase</keyword>
<reference evidence="8 9" key="1">
    <citation type="submission" date="2015-04" db="EMBL/GenBank/DDBJ databases">
        <title>The draft genome sequence of Fusarium langsethiae, a T-2/HT-2 mycotoxin producer.</title>
        <authorList>
            <person name="Lysoe E."/>
            <person name="Divon H.H."/>
            <person name="Terzi V."/>
            <person name="Orru L."/>
            <person name="Lamontanara A."/>
            <person name="Kolseth A.-K."/>
            <person name="Frandsen R.J."/>
            <person name="Nielsen K."/>
            <person name="Thrane U."/>
        </authorList>
    </citation>
    <scope>NUCLEOTIDE SEQUENCE [LARGE SCALE GENOMIC DNA]</scope>
    <source>
        <strain evidence="8 9">Fl201059</strain>
    </source>
</reference>
<keyword evidence="3 5" id="KW-0520">NAD</keyword>
<dbReference type="Gene3D" id="3.40.50.10190">
    <property type="entry name" value="BRCT domain"/>
    <property type="match status" value="1"/>
</dbReference>
<gene>
    <name evidence="8" type="ORF">FLAG1_10289</name>
</gene>
<dbReference type="InterPro" id="IPR012317">
    <property type="entry name" value="Poly(ADP-ribose)pol_cat_dom"/>
</dbReference>
<dbReference type="InterPro" id="IPR001357">
    <property type="entry name" value="BRCT_dom"/>
</dbReference>
<organism evidence="8 9">
    <name type="scientific">Fusarium langsethiae</name>
    <dbReference type="NCBI Taxonomy" id="179993"/>
    <lineage>
        <taxon>Eukaryota</taxon>
        <taxon>Fungi</taxon>
        <taxon>Dikarya</taxon>
        <taxon>Ascomycota</taxon>
        <taxon>Pezizomycotina</taxon>
        <taxon>Sordariomycetes</taxon>
        <taxon>Hypocreomycetidae</taxon>
        <taxon>Hypocreales</taxon>
        <taxon>Nectriaceae</taxon>
        <taxon>Fusarium</taxon>
    </lineage>
</organism>
<proteinExistence type="predicted"/>
<dbReference type="InterPro" id="IPR050800">
    <property type="entry name" value="ARTD/PARP"/>
</dbReference>
<dbReference type="GO" id="GO:0006302">
    <property type="term" value="P:double-strand break repair"/>
    <property type="evidence" value="ECO:0007669"/>
    <property type="project" value="TreeGrafter"/>
</dbReference>
<dbReference type="Pfam" id="PF00644">
    <property type="entry name" value="PARP"/>
    <property type="match status" value="1"/>
</dbReference>
<dbReference type="GO" id="GO:0070212">
    <property type="term" value="P:protein poly-ADP-ribosylation"/>
    <property type="evidence" value="ECO:0007669"/>
    <property type="project" value="TreeGrafter"/>
</dbReference>
<dbReference type="Gene3D" id="3.90.228.10">
    <property type="match status" value="1"/>
</dbReference>
<dbReference type="GO" id="GO:0005730">
    <property type="term" value="C:nucleolus"/>
    <property type="evidence" value="ECO:0007669"/>
    <property type="project" value="TreeGrafter"/>
</dbReference>
<dbReference type="PANTHER" id="PTHR10459">
    <property type="entry name" value="DNA LIGASE"/>
    <property type="match status" value="1"/>
</dbReference>